<evidence type="ECO:0000313" key="7">
    <source>
        <dbReference type="Proteomes" id="UP000218103"/>
    </source>
</evidence>
<protein>
    <submittedName>
        <fullName evidence="6">Preprotein translocase</fullName>
    </submittedName>
</protein>
<keyword evidence="2" id="KW-0229">DNA integration</keyword>
<dbReference type="InterPro" id="IPR025166">
    <property type="entry name" value="Integrase_DNA_bind_dom"/>
</dbReference>
<dbReference type="SUPFAM" id="SSF56349">
    <property type="entry name" value="DNA breaking-rejoining enzymes"/>
    <property type="match status" value="1"/>
</dbReference>
<dbReference type="Gene3D" id="1.10.443.10">
    <property type="entry name" value="Intergrase catalytic core"/>
    <property type="match status" value="1"/>
</dbReference>
<proteinExistence type="inferred from homology"/>
<dbReference type="InterPro" id="IPR050808">
    <property type="entry name" value="Phage_Integrase"/>
</dbReference>
<dbReference type="Pfam" id="PF00589">
    <property type="entry name" value="Phage_integrase"/>
    <property type="match status" value="1"/>
</dbReference>
<evidence type="ECO:0000256" key="3">
    <source>
        <dbReference type="ARBA" id="ARBA00023172"/>
    </source>
</evidence>
<dbReference type="PROSITE" id="PS51898">
    <property type="entry name" value="TYR_RECOMBINASE"/>
    <property type="match status" value="1"/>
</dbReference>
<dbReference type="PANTHER" id="PTHR30629">
    <property type="entry name" value="PROPHAGE INTEGRASE"/>
    <property type="match status" value="1"/>
</dbReference>
<sequence>MAKVNFTAGRVNGHSCPAGKSQSFIWDSGASGLGLRATAAGALSYIFQGKLAGDTVRVTIGAPRDWKIDDARDEARRLQRLIDAGKDPREEAAEQRVARESKKAEARRRDVTVSEAWHVYLLDRKPHWGERHYLDHAKLSDAGGAPVKRGKGVTMPGPLSHLMELKLSELTGERVAQWLQSQTAERPTMAALSYRLLRAFIRWTADTADYRGVVHDEAYKARRVRDAVPRVAAKEGDCLQREQLPAWFAAIRRLGNPIISAYLQALLLTGARREEMAALKWDDVDFQWRSLSLSDKVEESGRVIPLTPYLASLLLELKRLNETPPNVRKLDRMKSKGKEWKPSEWVFPSPTAADGKLAEPSSAHQDAVAAAGLPHVSLHGLRRSFGTLCEWVEVPSGISAQIMGHKPSALVEKHYRRRPIDLLREWHDQIEAWMLEQAGIDFKLEQSP</sequence>
<reference evidence="7" key="1">
    <citation type="submission" date="2017-09" db="EMBL/GenBank/DDBJ databases">
        <title>FDA dAtabase for Regulatory Grade micrObial Sequences (FDA-ARGOS): Supporting development and validation of Infectious Disease Dx tests.</title>
        <authorList>
            <person name="Minogue T."/>
            <person name="Wolcott M."/>
            <person name="Wasieloski L."/>
            <person name="Aguilar W."/>
            <person name="Moore D."/>
            <person name="Tallon L.J."/>
            <person name="Sadzewicz L."/>
            <person name="Ott S."/>
            <person name="Zhao X."/>
            <person name="Nagaraj S."/>
            <person name="Vavikolanu K."/>
            <person name="Aluvathingal J."/>
            <person name="Nadendla S."/>
            <person name="Sichtig H."/>
        </authorList>
    </citation>
    <scope>NUCLEOTIDE SEQUENCE [LARGE SCALE GENOMIC DNA]</scope>
    <source>
        <strain evidence="7">FDAARGOS_388</strain>
    </source>
</reference>
<gene>
    <name evidence="6" type="ORF">CO711_08205</name>
</gene>
<dbReference type="InterPro" id="IPR011010">
    <property type="entry name" value="DNA_brk_join_enz"/>
</dbReference>
<comment type="similarity">
    <text evidence="1">Belongs to the 'phage' integrase family.</text>
</comment>
<accession>A0ABN5CWX5</accession>
<dbReference type="InterPro" id="IPR013762">
    <property type="entry name" value="Integrase-like_cat_sf"/>
</dbReference>
<dbReference type="PANTHER" id="PTHR30629:SF6">
    <property type="entry name" value="PROPHAGE INTEGRASE INTA-RELATED"/>
    <property type="match status" value="1"/>
</dbReference>
<feature type="domain" description="Tyr recombinase" evidence="5">
    <location>
        <begin position="234"/>
        <end position="428"/>
    </location>
</feature>
<keyword evidence="3" id="KW-0233">DNA recombination</keyword>
<evidence type="ECO:0000256" key="1">
    <source>
        <dbReference type="ARBA" id="ARBA00008857"/>
    </source>
</evidence>
<dbReference type="Gene3D" id="3.30.160.390">
    <property type="entry name" value="Integrase, DNA-binding domain"/>
    <property type="match status" value="1"/>
</dbReference>
<dbReference type="RefSeq" id="WP_027788835.1">
    <property type="nucleotide sequence ID" value="NZ_BCNU01000026.1"/>
</dbReference>
<evidence type="ECO:0000259" key="5">
    <source>
        <dbReference type="PROSITE" id="PS51898"/>
    </source>
</evidence>
<dbReference type="Pfam" id="PF13356">
    <property type="entry name" value="Arm-DNA-bind_3"/>
    <property type="match status" value="1"/>
</dbReference>
<keyword evidence="7" id="KW-1185">Reference proteome</keyword>
<dbReference type="InterPro" id="IPR002104">
    <property type="entry name" value="Integrase_catalytic"/>
</dbReference>
<evidence type="ECO:0000256" key="4">
    <source>
        <dbReference type="SAM" id="MobiDB-lite"/>
    </source>
</evidence>
<dbReference type="EMBL" id="CP023518">
    <property type="protein sequence ID" value="ATF77432.1"/>
    <property type="molecule type" value="Genomic_DNA"/>
</dbReference>
<name>A0ABN5CWX5_BURCE</name>
<organism evidence="6 7">
    <name type="scientific">Burkholderia cepacia</name>
    <name type="common">Pseudomonas cepacia</name>
    <dbReference type="NCBI Taxonomy" id="292"/>
    <lineage>
        <taxon>Bacteria</taxon>
        <taxon>Pseudomonadati</taxon>
        <taxon>Pseudomonadota</taxon>
        <taxon>Betaproteobacteria</taxon>
        <taxon>Burkholderiales</taxon>
        <taxon>Burkholderiaceae</taxon>
        <taxon>Burkholderia</taxon>
        <taxon>Burkholderia cepacia complex</taxon>
    </lineage>
</organism>
<evidence type="ECO:0000313" key="6">
    <source>
        <dbReference type="EMBL" id="ATF77432.1"/>
    </source>
</evidence>
<evidence type="ECO:0000256" key="2">
    <source>
        <dbReference type="ARBA" id="ARBA00022908"/>
    </source>
</evidence>
<dbReference type="InterPro" id="IPR038488">
    <property type="entry name" value="Integrase_DNA-bd_sf"/>
</dbReference>
<dbReference type="Proteomes" id="UP000218103">
    <property type="component" value="Chromosome 1"/>
</dbReference>
<feature type="region of interest" description="Disordered" evidence="4">
    <location>
        <begin position="83"/>
        <end position="105"/>
    </location>
</feature>